<comment type="caution">
    <text evidence="3">The sequence shown here is derived from an EMBL/GenBank/DDBJ whole genome shotgun (WGS) entry which is preliminary data.</text>
</comment>
<dbReference type="EMBL" id="JAAXPG010000019">
    <property type="protein sequence ID" value="NKY99933.1"/>
    <property type="molecule type" value="Genomic_DNA"/>
</dbReference>
<feature type="transmembrane region" description="Helical" evidence="2">
    <location>
        <begin position="73"/>
        <end position="98"/>
    </location>
</feature>
<protein>
    <submittedName>
        <fullName evidence="3">Uncharacterized protein</fullName>
    </submittedName>
</protein>
<organism evidence="3 4">
    <name type="scientific">Nocardiopsis alborubida</name>
    <dbReference type="NCBI Taxonomy" id="146802"/>
    <lineage>
        <taxon>Bacteria</taxon>
        <taxon>Bacillati</taxon>
        <taxon>Actinomycetota</taxon>
        <taxon>Actinomycetes</taxon>
        <taxon>Streptosporangiales</taxon>
        <taxon>Nocardiopsidaceae</taxon>
        <taxon>Nocardiopsis</taxon>
    </lineage>
</organism>
<feature type="transmembrane region" description="Helical" evidence="2">
    <location>
        <begin position="139"/>
        <end position="157"/>
    </location>
</feature>
<accession>A0A7X6MEA5</accession>
<evidence type="ECO:0000313" key="4">
    <source>
        <dbReference type="Proteomes" id="UP000553209"/>
    </source>
</evidence>
<proteinExistence type="predicted"/>
<feature type="region of interest" description="Disordered" evidence="1">
    <location>
        <begin position="1"/>
        <end position="33"/>
    </location>
</feature>
<dbReference type="AlphaFoldDB" id="A0A7X6MEA5"/>
<keyword evidence="2" id="KW-0812">Transmembrane</keyword>
<keyword evidence="4" id="KW-1185">Reference proteome</keyword>
<keyword evidence="2" id="KW-1133">Transmembrane helix</keyword>
<keyword evidence="2" id="KW-0472">Membrane</keyword>
<feature type="compositionally biased region" description="Pro residues" evidence="1">
    <location>
        <begin position="1"/>
        <end position="10"/>
    </location>
</feature>
<evidence type="ECO:0000313" key="3">
    <source>
        <dbReference type="EMBL" id="NKY99933.1"/>
    </source>
</evidence>
<dbReference type="RefSeq" id="WP_061078259.1">
    <property type="nucleotide sequence ID" value="NZ_JAAXPG010000019.1"/>
</dbReference>
<feature type="transmembrane region" description="Helical" evidence="2">
    <location>
        <begin position="110"/>
        <end position="133"/>
    </location>
</feature>
<evidence type="ECO:0000256" key="2">
    <source>
        <dbReference type="SAM" id="Phobius"/>
    </source>
</evidence>
<gene>
    <name evidence="3" type="ORF">HGB44_20000</name>
</gene>
<feature type="transmembrane region" description="Helical" evidence="2">
    <location>
        <begin position="39"/>
        <end position="67"/>
    </location>
</feature>
<evidence type="ECO:0000256" key="1">
    <source>
        <dbReference type="SAM" id="MobiDB-lite"/>
    </source>
</evidence>
<feature type="transmembrane region" description="Helical" evidence="2">
    <location>
        <begin position="164"/>
        <end position="183"/>
    </location>
</feature>
<reference evidence="3 4" key="1">
    <citation type="submission" date="2020-04" db="EMBL/GenBank/DDBJ databases">
        <title>MicrobeNet Type strains.</title>
        <authorList>
            <person name="Nicholson A.C."/>
        </authorList>
    </citation>
    <scope>NUCLEOTIDE SEQUENCE [LARGE SCALE GENOMIC DNA]</scope>
    <source>
        <strain evidence="3 4">ATCC 23612</strain>
    </source>
</reference>
<dbReference type="Proteomes" id="UP000553209">
    <property type="component" value="Unassembled WGS sequence"/>
</dbReference>
<name>A0A7X6MEA5_9ACTN</name>
<sequence>MSIAPDPPPGSESEPASDPAPAPPSGPESESAPALGKGAVWTVVVATTLYPLLVGAALWVGGMFALLGLLYSGWGYTVLLAVAALALVGGGHCLFLWILRRQGVARPWEFPTVVSTALALALLQLPLVVLLRLDGSPPLPLTCLGLSLLGTVTLAALRHRHRFVSALALVVAAALLLHGMSWTTAVESQRRDREELLGEVSDFPVAIAVLDSPDWEPSGMHVIDNDVQEKSADITYVPVDPSPELDGFGLTLRSHPLEGEHESGWTPLYELCDLEDGPWACEEHGDTVIAVDADGEEIEFMEARTEFTDGVRATLMTDPPNDPRRASTMEFPDIDMARLSEHIREAEPGEAEEIILAVTE</sequence>